<organism evidence="2 8">
    <name type="scientific">Metallosphaera sedula</name>
    <dbReference type="NCBI Taxonomy" id="43687"/>
    <lineage>
        <taxon>Archaea</taxon>
        <taxon>Thermoproteota</taxon>
        <taxon>Thermoprotei</taxon>
        <taxon>Sulfolobales</taxon>
        <taxon>Sulfolobaceae</taxon>
        <taxon>Metallosphaera</taxon>
    </lineage>
</organism>
<evidence type="ECO:0000313" key="11">
    <source>
        <dbReference type="Proteomes" id="UP000062398"/>
    </source>
</evidence>
<reference evidence="2 8" key="1">
    <citation type="journal article" date="2014" name="J. Bacteriol.">
        <title>Role of an Archaeal PitA Transporter in the Copper and Arsenic Resistance of Metallosphaera sedula, an Extreme Thermoacidophile.</title>
        <authorList>
            <person name="McCarthy S."/>
            <person name="Ai C."/>
            <person name="Wheaton G."/>
            <person name="Tevatia R."/>
            <person name="Eckrich V."/>
            <person name="Kelly R."/>
            <person name="Blum P."/>
        </authorList>
    </citation>
    <scope>NUCLEOTIDE SEQUENCE [LARGE SCALE GENOMIC DNA]</scope>
    <source>
        <strain evidence="2 8">CuR1</strain>
    </source>
</reference>
<dbReference type="Proteomes" id="UP000062398">
    <property type="component" value="Chromosome"/>
</dbReference>
<feature type="transmembrane region" description="Helical" evidence="1">
    <location>
        <begin position="197"/>
        <end position="214"/>
    </location>
</feature>
<dbReference type="GO" id="GO:0016779">
    <property type="term" value="F:nucleotidyltransferase activity"/>
    <property type="evidence" value="ECO:0007669"/>
    <property type="project" value="UniProtKB-KW"/>
</dbReference>
<keyword evidence="1" id="KW-0472">Membrane</keyword>
<feature type="transmembrane region" description="Helical" evidence="1">
    <location>
        <begin position="156"/>
        <end position="185"/>
    </location>
</feature>
<dbReference type="OMA" id="YNRKIIH"/>
<dbReference type="PATRIC" id="fig|43687.5.peg.552"/>
<dbReference type="RefSeq" id="WP_012020500.1">
    <property type="nucleotide sequence ID" value="NZ_CP008822.1"/>
</dbReference>
<dbReference type="GeneID" id="91754987"/>
<evidence type="ECO:0000313" key="7">
    <source>
        <dbReference type="EMBL" id="AKV82645.1"/>
    </source>
</evidence>
<name>A0A088E2N2_9CREN</name>
<evidence type="ECO:0000313" key="10">
    <source>
        <dbReference type="Proteomes" id="UP000061362"/>
    </source>
</evidence>
<dbReference type="Proteomes" id="UP000029084">
    <property type="component" value="Chromosome"/>
</dbReference>
<evidence type="ECO:0000256" key="1">
    <source>
        <dbReference type="SAM" id="Phobius"/>
    </source>
</evidence>
<dbReference type="Proteomes" id="UP000068832">
    <property type="component" value="Chromosome"/>
</dbReference>
<keyword evidence="3" id="KW-0808">Transferase</keyword>
<dbReference type="Proteomes" id="UP000062475">
    <property type="component" value="Chromosome"/>
</dbReference>
<dbReference type="EMBL" id="CP012173">
    <property type="protein sequence ID" value="AKV75901.1"/>
    <property type="molecule type" value="Genomic_DNA"/>
</dbReference>
<evidence type="ECO:0000313" key="9">
    <source>
        <dbReference type="Proteomes" id="UP000056255"/>
    </source>
</evidence>
<dbReference type="EMBL" id="CP012174">
    <property type="protein sequence ID" value="AKV78152.1"/>
    <property type="molecule type" value="Genomic_DNA"/>
</dbReference>
<keyword evidence="3" id="KW-0548">Nucleotidyltransferase</keyword>
<protein>
    <submittedName>
        <fullName evidence="3">Phosphatidate cytidylyltransferase</fullName>
    </submittedName>
</protein>
<gene>
    <name evidence="2" type="ORF">HA72_0537</name>
    <name evidence="3" type="ORF">MsedA_0549</name>
    <name evidence="4" type="ORF">MsedB_0549</name>
    <name evidence="5" type="ORF">MsedC_0548</name>
    <name evidence="6" type="ORF">MsedD_0549</name>
    <name evidence="7" type="ORF">MsedE_0549</name>
</gene>
<dbReference type="EMBL" id="CP012176">
    <property type="protein sequence ID" value="AKV82645.1"/>
    <property type="molecule type" value="Genomic_DNA"/>
</dbReference>
<dbReference type="EMBL" id="CP012175">
    <property type="protein sequence ID" value="AKV80397.1"/>
    <property type="molecule type" value="Genomic_DNA"/>
</dbReference>
<evidence type="ECO:0000313" key="6">
    <source>
        <dbReference type="EMBL" id="AKV80397.1"/>
    </source>
</evidence>
<evidence type="ECO:0000313" key="12">
    <source>
        <dbReference type="Proteomes" id="UP000062475"/>
    </source>
</evidence>
<sequence>MLLTFKDAIIGIIYVVWVALVTLKLSKVVAKKTNTYVARKFIHMAGGGVVAVTSPFLLSSPLVVIVASYLMMGYLLIRRLRQPMSWFQESDNMGEIFFSFSFGTVLLVMWILEPTFWELGNKYLYVALLPLIFMSFGDGVTGIVRNYVYGRRFKGFWGSVGMLILTAPLGYLLLSVPGLLSAVIATAVEVLPILDDNLSVSFLSFAFLLAAVKLG</sequence>
<proteinExistence type="predicted"/>
<keyword evidence="1" id="KW-1133">Transmembrane helix</keyword>
<reference evidence="10 11" key="2">
    <citation type="journal article" date="2015" name="Genome Announc.">
        <title>Complete Genome Sequences of Evolved Arsenate-Resistant Metallosphaera sedula Strains.</title>
        <authorList>
            <person name="Ai C."/>
            <person name="McCarthy S."/>
            <person name="Schackwitz W."/>
            <person name="Martin J."/>
            <person name="Lipzen A."/>
            <person name="Blum P."/>
        </authorList>
    </citation>
    <scope>NUCLEOTIDE SEQUENCE [LARGE SCALE GENOMIC DNA]</scope>
    <source>
        <strain evidence="5 11">ARS120-1</strain>
        <strain evidence="6 10">ARS120-2</strain>
        <strain evidence="3 13">ARS50-1</strain>
        <strain evidence="4 12">ARS50-2</strain>
    </source>
</reference>
<feature type="transmembrane region" description="Helical" evidence="1">
    <location>
        <begin position="93"/>
        <end position="112"/>
    </location>
</feature>
<dbReference type="Proteomes" id="UP000061362">
    <property type="component" value="Chromosome"/>
</dbReference>
<dbReference type="AlphaFoldDB" id="A0A088E2N2"/>
<dbReference type="OrthoDB" id="100386at2157"/>
<evidence type="ECO:0000313" key="2">
    <source>
        <dbReference type="EMBL" id="AIM26699.1"/>
    </source>
</evidence>
<accession>A0A088E2N2</accession>
<evidence type="ECO:0000313" key="13">
    <source>
        <dbReference type="Proteomes" id="UP000068832"/>
    </source>
</evidence>
<evidence type="ECO:0000313" key="3">
    <source>
        <dbReference type="EMBL" id="AKV73661.1"/>
    </source>
</evidence>
<keyword evidence="1" id="KW-0812">Transmembrane</keyword>
<evidence type="ECO:0000313" key="4">
    <source>
        <dbReference type="EMBL" id="AKV75901.1"/>
    </source>
</evidence>
<feature type="transmembrane region" description="Helical" evidence="1">
    <location>
        <begin position="7"/>
        <end position="25"/>
    </location>
</feature>
<feature type="transmembrane region" description="Helical" evidence="1">
    <location>
        <begin position="124"/>
        <end position="144"/>
    </location>
</feature>
<dbReference type="EMBL" id="CP012172">
    <property type="protein sequence ID" value="AKV73661.1"/>
    <property type="molecule type" value="Genomic_DNA"/>
</dbReference>
<evidence type="ECO:0000313" key="8">
    <source>
        <dbReference type="Proteomes" id="UP000029084"/>
    </source>
</evidence>
<dbReference type="EMBL" id="CP008822">
    <property type="protein sequence ID" value="AIM26699.1"/>
    <property type="molecule type" value="Genomic_DNA"/>
</dbReference>
<feature type="transmembrane region" description="Helical" evidence="1">
    <location>
        <begin position="45"/>
        <end position="72"/>
    </location>
</feature>
<reference evidence="7 9" key="3">
    <citation type="submission" date="2015-07" db="EMBL/GenBank/DDBJ databases">
        <title>Physiological, transcriptional responses and genome re-sequencing of acid resistant extremely thermoacidophilic Metallosphaera sedula SARC-M1.</title>
        <authorList>
            <person name="Ai C."/>
            <person name="McCarthy S."/>
            <person name="Eckrich V."/>
            <person name="Rudrappa D."/>
            <person name="Qiu G."/>
            <person name="Blum P."/>
        </authorList>
    </citation>
    <scope>NUCLEOTIDE SEQUENCE [LARGE SCALE GENOMIC DNA]</scope>
    <source>
        <strain evidence="7 9">SARC-M1</strain>
    </source>
</reference>
<dbReference type="Proteomes" id="UP000056255">
    <property type="component" value="Chromosome"/>
</dbReference>
<evidence type="ECO:0000313" key="5">
    <source>
        <dbReference type="EMBL" id="AKV78152.1"/>
    </source>
</evidence>